<reference evidence="2 3" key="1">
    <citation type="submission" date="2017-11" db="EMBL/GenBank/DDBJ databases">
        <authorList>
            <person name="Kracher B."/>
        </authorList>
    </citation>
    <scope>NUCLEOTIDE SEQUENCE [LARGE SCALE GENOMIC DNA]</scope>
    <source>
        <strain evidence="2 3">RACE1</strain>
    </source>
</reference>
<sequence length="114" mass="12741">MKPSLRSTRRMRVAGAAESVHDWFRDFTIHTAWRRRMARRPTDFSLALGDNRNSSASQCSTISRSPAFQGLTITLQTAIFSMLRSTAGFGQGNIIPPLDAGKDSRQPPHPPRRC</sequence>
<gene>
    <name evidence="2" type="ORF">BLGHR1_11815</name>
</gene>
<dbReference type="AlphaFoldDB" id="A0A383UL89"/>
<evidence type="ECO:0000313" key="3">
    <source>
        <dbReference type="Proteomes" id="UP000275772"/>
    </source>
</evidence>
<proteinExistence type="predicted"/>
<accession>A0A383UL89</accession>
<dbReference type="Proteomes" id="UP000275772">
    <property type="component" value="Unassembled WGS sequence"/>
</dbReference>
<evidence type="ECO:0000313" key="2">
    <source>
        <dbReference type="EMBL" id="SZF01061.1"/>
    </source>
</evidence>
<organism evidence="2 3">
    <name type="scientific">Blumeria hordei</name>
    <name type="common">Barley powdery mildew</name>
    <name type="synonym">Blumeria graminis f. sp. hordei</name>
    <dbReference type="NCBI Taxonomy" id="2867405"/>
    <lineage>
        <taxon>Eukaryota</taxon>
        <taxon>Fungi</taxon>
        <taxon>Dikarya</taxon>
        <taxon>Ascomycota</taxon>
        <taxon>Pezizomycotina</taxon>
        <taxon>Leotiomycetes</taxon>
        <taxon>Erysiphales</taxon>
        <taxon>Erysiphaceae</taxon>
        <taxon>Blumeria</taxon>
    </lineage>
</organism>
<evidence type="ECO:0000256" key="1">
    <source>
        <dbReference type="SAM" id="MobiDB-lite"/>
    </source>
</evidence>
<name>A0A383UL89_BLUHO</name>
<dbReference type="EMBL" id="UNSH01000035">
    <property type="protein sequence ID" value="SZF01061.1"/>
    <property type="molecule type" value="Genomic_DNA"/>
</dbReference>
<protein>
    <submittedName>
        <fullName evidence="2">Uncharacterized protein</fullName>
    </submittedName>
</protein>
<feature type="region of interest" description="Disordered" evidence="1">
    <location>
        <begin position="91"/>
        <end position="114"/>
    </location>
</feature>
<dbReference type="VEuPathDB" id="FungiDB:BLGHR1_11815"/>